<feature type="domain" description="RES" evidence="1">
    <location>
        <begin position="79"/>
        <end position="208"/>
    </location>
</feature>
<dbReference type="RefSeq" id="WP_022561370.1">
    <property type="nucleotide sequence ID" value="NC_022543.1"/>
</dbReference>
<dbReference type="AlphaFoldDB" id="U4K6B0"/>
<dbReference type="SMART" id="SM00953">
    <property type="entry name" value="RES"/>
    <property type="match status" value="1"/>
</dbReference>
<evidence type="ECO:0000313" key="3">
    <source>
        <dbReference type="Proteomes" id="UP000016895"/>
    </source>
</evidence>
<dbReference type="eggNOG" id="COG5654">
    <property type="taxonomic scope" value="Bacteria"/>
</dbReference>
<keyword evidence="3" id="KW-1185">Reference proteome</keyword>
<reference evidence="2 3" key="1">
    <citation type="journal article" date="2013" name="ISME J.">
        <title>Comparative genomics of pathogenic lineages of Vibrio nigripulchritudo identifies virulence-associated traits.</title>
        <authorList>
            <person name="Goudenege D."/>
            <person name="Labreuche Y."/>
            <person name="Krin E."/>
            <person name="Ansquer D."/>
            <person name="Mangenot S."/>
            <person name="Calteau A."/>
            <person name="Medigue C."/>
            <person name="Mazel D."/>
            <person name="Polz M.F."/>
            <person name="Le Roux F."/>
        </authorList>
    </citation>
    <scope>NUCLEOTIDE SEQUENCE [LARGE SCALE GENOMIC DNA]</scope>
    <source>
        <strain evidence="3">SnF1</strain>
    </source>
</reference>
<dbReference type="Proteomes" id="UP000016895">
    <property type="component" value="Chromosome 2"/>
</dbReference>
<dbReference type="EMBL" id="FO203527">
    <property type="protein sequence ID" value="CCO60817.1"/>
    <property type="molecule type" value="Genomic_DNA"/>
</dbReference>
<dbReference type="PATRIC" id="fig|1260221.3.peg.4668"/>
<dbReference type="InterPro" id="IPR014914">
    <property type="entry name" value="RES_dom"/>
</dbReference>
<accession>U4K6B0</accession>
<gene>
    <name evidence="2" type="ORF">VIBNI_B1042</name>
</gene>
<proteinExistence type="predicted"/>
<dbReference type="KEGG" id="vni:VIBNI_B1042"/>
<name>U4K6B0_9VIBR</name>
<protein>
    <submittedName>
        <fullName evidence="2">Putative RES domain protein</fullName>
    </submittedName>
</protein>
<evidence type="ECO:0000313" key="2">
    <source>
        <dbReference type="EMBL" id="CCO60817.1"/>
    </source>
</evidence>
<organism evidence="2 3">
    <name type="scientific">Vibrio nigripulchritudo</name>
    <dbReference type="NCBI Taxonomy" id="28173"/>
    <lineage>
        <taxon>Bacteria</taxon>
        <taxon>Pseudomonadati</taxon>
        <taxon>Pseudomonadota</taxon>
        <taxon>Gammaproteobacteria</taxon>
        <taxon>Vibrionales</taxon>
        <taxon>Vibrionaceae</taxon>
        <taxon>Vibrio</taxon>
    </lineage>
</organism>
<evidence type="ECO:0000259" key="1">
    <source>
        <dbReference type="SMART" id="SM00953"/>
    </source>
</evidence>
<sequence>MKECKDKEFTNEVAFRLIPSKYPPIALFDDVADEEEFAALYAIQELTNPRIQNELGNLTLVDPSEIPFGIAGCSYAVAPFVHISGDGGRFNDAQFGAFYCAENMETAISEVSYHQVRYLNNIENCPFEVITYRGLECQFTAKLKDLTSLPMEHDVYSKSHYSAGQQVARELKQSGSDGVTYFSVRARKPEEVCFALFAPRLIQRIVQTAHFESFYSNGAITKFEKVSPCNAEQD</sequence>
<dbReference type="Pfam" id="PF08808">
    <property type="entry name" value="RES"/>
    <property type="match status" value="1"/>
</dbReference>
<dbReference type="OrthoDB" id="9795903at2"/>